<evidence type="ECO:0000313" key="1">
    <source>
        <dbReference type="EMBL" id="KAL1487952.1"/>
    </source>
</evidence>
<sequence length="132" mass="15008">MDLKQINSACRVASQKPIRKLLDLPIDFPKEIVCAKRVSGKYGPQILLELEECVVFFPQRSTAVLAPHLESLKGYRIVFYGTKKINSHHEQADFQFLEAEGMNIDFVDIHEDIMFAVVDIQAVILNLYVTGK</sequence>
<dbReference type="Proteomes" id="UP001566132">
    <property type="component" value="Unassembled WGS sequence"/>
</dbReference>
<organism evidence="1 2">
    <name type="scientific">Hypothenemus hampei</name>
    <name type="common">Coffee berry borer</name>
    <dbReference type="NCBI Taxonomy" id="57062"/>
    <lineage>
        <taxon>Eukaryota</taxon>
        <taxon>Metazoa</taxon>
        <taxon>Ecdysozoa</taxon>
        <taxon>Arthropoda</taxon>
        <taxon>Hexapoda</taxon>
        <taxon>Insecta</taxon>
        <taxon>Pterygota</taxon>
        <taxon>Neoptera</taxon>
        <taxon>Endopterygota</taxon>
        <taxon>Coleoptera</taxon>
        <taxon>Polyphaga</taxon>
        <taxon>Cucujiformia</taxon>
        <taxon>Curculionidae</taxon>
        <taxon>Scolytinae</taxon>
        <taxon>Hypothenemus</taxon>
    </lineage>
</organism>
<protein>
    <submittedName>
        <fullName evidence="1">Uncharacterized protein</fullName>
    </submittedName>
</protein>
<dbReference type="AlphaFoldDB" id="A0ABD1E1X2"/>
<accession>A0ABD1E1X2</accession>
<keyword evidence="2" id="KW-1185">Reference proteome</keyword>
<gene>
    <name evidence="1" type="ORF">ABEB36_015335</name>
</gene>
<name>A0ABD1E1X2_HYPHA</name>
<comment type="caution">
    <text evidence="1">The sequence shown here is derived from an EMBL/GenBank/DDBJ whole genome shotgun (WGS) entry which is preliminary data.</text>
</comment>
<dbReference type="EMBL" id="JBDJPC010000016">
    <property type="protein sequence ID" value="KAL1487952.1"/>
    <property type="molecule type" value="Genomic_DNA"/>
</dbReference>
<proteinExistence type="predicted"/>
<reference evidence="1 2" key="1">
    <citation type="submission" date="2024-05" db="EMBL/GenBank/DDBJ databases">
        <title>Genetic variation in Jamaican populations of the coffee berry borer (Hypothenemus hampei).</title>
        <authorList>
            <person name="Errbii M."/>
            <person name="Myrie A."/>
        </authorList>
    </citation>
    <scope>NUCLEOTIDE SEQUENCE [LARGE SCALE GENOMIC DNA]</scope>
    <source>
        <strain evidence="1">JA-Hopewell-2020-01-JO</strain>
        <tissue evidence="1">Whole body</tissue>
    </source>
</reference>
<evidence type="ECO:0000313" key="2">
    <source>
        <dbReference type="Proteomes" id="UP001566132"/>
    </source>
</evidence>